<dbReference type="GO" id="GO:0004867">
    <property type="term" value="F:serine-type endopeptidase inhibitor activity"/>
    <property type="evidence" value="ECO:0007669"/>
    <property type="project" value="InterPro"/>
</dbReference>
<name>A0A8J2KGE1_9HEXA</name>
<evidence type="ECO:0000256" key="3">
    <source>
        <dbReference type="SAM" id="SignalP"/>
    </source>
</evidence>
<evidence type="ECO:0000259" key="4">
    <source>
        <dbReference type="SMART" id="SM00093"/>
    </source>
</evidence>
<sequence>MFRVSILVSATISIVLLCTESSAKDEELIRANNEFASRFYQVLTWENKDEDFIFCPLCITTTMAMLSLGSNRVTTKDIYTTIGFPRNETAVLEGYQRLVEVFSEQVKPTRSMFNGMFVSNSVEVEPDFQNKLEKYFHSRIHYLNPKVKRNTQILKAIQKQLNKTNVGSDESDYEDETMKYMKVMALGSNASEFEINLANYLDFKAGWEKKFDLLNTKPEPFYVNSSEILIVNTMQQTGHYFMTPVPELDAQAISIPYLLCDGLKLSTPSFNRTLRSKPRKKLKTCKSGVKDSRLQMIVLLPNSQDGLRAMERKFTRQTLLSIPARFDYKTYLDLRIPRFQMVSKKNVADLASTLLENEEQQDYNNLSKTSSLHLGRAFHRVSITVNERGSRTKSSLLKGKNPWTHPKIVRVDRPFLAFIHDKKTDVILIVMRVIRPRSVD</sequence>
<evidence type="ECO:0000256" key="1">
    <source>
        <dbReference type="ARBA" id="ARBA00009500"/>
    </source>
</evidence>
<dbReference type="EMBL" id="CAJVCH010312717">
    <property type="protein sequence ID" value="CAG7786210.1"/>
    <property type="molecule type" value="Genomic_DNA"/>
</dbReference>
<keyword evidence="3" id="KW-0732">Signal</keyword>
<dbReference type="AlphaFoldDB" id="A0A8J2KGE1"/>
<gene>
    <name evidence="5" type="ORF">AFUS01_LOCUS24786</name>
</gene>
<dbReference type="InterPro" id="IPR000215">
    <property type="entry name" value="Serpin_fam"/>
</dbReference>
<dbReference type="PANTHER" id="PTHR11461:SF211">
    <property type="entry name" value="GH10112P-RELATED"/>
    <property type="match status" value="1"/>
</dbReference>
<dbReference type="Pfam" id="PF00079">
    <property type="entry name" value="Serpin"/>
    <property type="match status" value="1"/>
</dbReference>
<dbReference type="Proteomes" id="UP000708208">
    <property type="component" value="Unassembled WGS sequence"/>
</dbReference>
<accession>A0A8J2KGE1</accession>
<comment type="caution">
    <text evidence="5">The sequence shown here is derived from an EMBL/GenBank/DDBJ whole genome shotgun (WGS) entry which is preliminary data.</text>
</comment>
<dbReference type="SMART" id="SM00093">
    <property type="entry name" value="SERPIN"/>
    <property type="match status" value="1"/>
</dbReference>
<dbReference type="OrthoDB" id="671595at2759"/>
<evidence type="ECO:0000313" key="6">
    <source>
        <dbReference type="Proteomes" id="UP000708208"/>
    </source>
</evidence>
<feature type="signal peptide" evidence="3">
    <location>
        <begin position="1"/>
        <end position="23"/>
    </location>
</feature>
<feature type="chain" id="PRO_5035248874" description="Serpin domain-containing protein" evidence="3">
    <location>
        <begin position="24"/>
        <end position="440"/>
    </location>
</feature>
<dbReference type="PANTHER" id="PTHR11461">
    <property type="entry name" value="SERINE PROTEASE INHIBITOR, SERPIN"/>
    <property type="match status" value="1"/>
</dbReference>
<evidence type="ECO:0000313" key="5">
    <source>
        <dbReference type="EMBL" id="CAG7786210.1"/>
    </source>
</evidence>
<organism evidence="5 6">
    <name type="scientific">Allacma fusca</name>
    <dbReference type="NCBI Taxonomy" id="39272"/>
    <lineage>
        <taxon>Eukaryota</taxon>
        <taxon>Metazoa</taxon>
        <taxon>Ecdysozoa</taxon>
        <taxon>Arthropoda</taxon>
        <taxon>Hexapoda</taxon>
        <taxon>Collembola</taxon>
        <taxon>Symphypleona</taxon>
        <taxon>Sminthuridae</taxon>
        <taxon>Allacma</taxon>
    </lineage>
</organism>
<reference evidence="5" key="1">
    <citation type="submission" date="2021-06" db="EMBL/GenBank/DDBJ databases">
        <authorList>
            <person name="Hodson N. C."/>
            <person name="Mongue J. A."/>
            <person name="Jaron S. K."/>
        </authorList>
    </citation>
    <scope>NUCLEOTIDE SEQUENCE</scope>
</reference>
<feature type="domain" description="Serpin" evidence="4">
    <location>
        <begin position="37"/>
        <end position="436"/>
    </location>
</feature>
<dbReference type="InterPro" id="IPR023796">
    <property type="entry name" value="Serpin_dom"/>
</dbReference>
<protein>
    <recommendedName>
        <fullName evidence="4">Serpin domain-containing protein</fullName>
    </recommendedName>
</protein>
<dbReference type="GO" id="GO:0005615">
    <property type="term" value="C:extracellular space"/>
    <property type="evidence" value="ECO:0007669"/>
    <property type="project" value="InterPro"/>
</dbReference>
<comment type="similarity">
    <text evidence="1 2">Belongs to the serpin family.</text>
</comment>
<keyword evidence="6" id="KW-1185">Reference proteome</keyword>
<evidence type="ECO:0000256" key="2">
    <source>
        <dbReference type="RuleBase" id="RU000411"/>
    </source>
</evidence>
<proteinExistence type="inferred from homology"/>